<protein>
    <submittedName>
        <fullName evidence="1">Uncharacterized protein</fullName>
    </submittedName>
</protein>
<reference evidence="1 2" key="1">
    <citation type="journal article" date="2016" name="Nat. Commun.">
        <title>Thousands of microbial genomes shed light on interconnected biogeochemical processes in an aquifer system.</title>
        <authorList>
            <person name="Anantharaman K."/>
            <person name="Brown C.T."/>
            <person name="Hug L.A."/>
            <person name="Sharon I."/>
            <person name="Castelle C.J."/>
            <person name="Probst A.J."/>
            <person name="Thomas B.C."/>
            <person name="Singh A."/>
            <person name="Wilkins M.J."/>
            <person name="Karaoz U."/>
            <person name="Brodie E.L."/>
            <person name="Williams K.H."/>
            <person name="Hubbard S.S."/>
            <person name="Banfield J.F."/>
        </authorList>
    </citation>
    <scope>NUCLEOTIDE SEQUENCE [LARGE SCALE GENOMIC DNA]</scope>
</reference>
<sequence>MALDKDTLEFRKQILDVFSASLLDCNYDGMSDREKRIFVDVVVKRDTLYHMEKLKLAEEERNLLWDMLENSDNIKNSESFSACFNSIKEKWLCAE</sequence>
<dbReference type="EMBL" id="MFAA01000004">
    <property type="protein sequence ID" value="OGD69615.1"/>
    <property type="molecule type" value="Genomic_DNA"/>
</dbReference>
<organism evidence="1 2">
    <name type="scientific">Candidatus Campbellbacteria bacterium RIFCSPHIGHO2_12_FULL_35_10</name>
    <dbReference type="NCBI Taxonomy" id="1797578"/>
    <lineage>
        <taxon>Bacteria</taxon>
        <taxon>Candidatus Campbelliibacteriota</taxon>
    </lineage>
</organism>
<evidence type="ECO:0000313" key="2">
    <source>
        <dbReference type="Proteomes" id="UP000185891"/>
    </source>
</evidence>
<gene>
    <name evidence="1" type="ORF">A3E89_01920</name>
</gene>
<accession>A0A1F5EQH8</accession>
<dbReference type="Proteomes" id="UP000185891">
    <property type="component" value="Unassembled WGS sequence"/>
</dbReference>
<comment type="caution">
    <text evidence="1">The sequence shown here is derived from an EMBL/GenBank/DDBJ whole genome shotgun (WGS) entry which is preliminary data.</text>
</comment>
<dbReference type="AlphaFoldDB" id="A0A1F5EQH8"/>
<evidence type="ECO:0000313" key="1">
    <source>
        <dbReference type="EMBL" id="OGD69615.1"/>
    </source>
</evidence>
<proteinExistence type="predicted"/>
<name>A0A1F5EQH8_9BACT</name>